<comment type="caution">
    <text evidence="2">The sequence shown here is derived from an EMBL/GenBank/DDBJ whole genome shotgun (WGS) entry which is preliminary data.</text>
</comment>
<gene>
    <name evidence="2" type="ORF">K1Y72_13825</name>
</gene>
<dbReference type="InterPro" id="IPR001387">
    <property type="entry name" value="Cro/C1-type_HTH"/>
</dbReference>
<keyword evidence="3" id="KW-1185">Reference proteome</keyword>
<dbReference type="Gene3D" id="1.10.260.40">
    <property type="entry name" value="lambda repressor-like DNA-binding domains"/>
    <property type="match status" value="1"/>
</dbReference>
<dbReference type="SMART" id="SM00530">
    <property type="entry name" value="HTH_XRE"/>
    <property type="match status" value="1"/>
</dbReference>
<evidence type="ECO:0000313" key="2">
    <source>
        <dbReference type="EMBL" id="MBW8483460.1"/>
    </source>
</evidence>
<organism evidence="2 3">
    <name type="scientific">Actinomadura parmotrematis</name>
    <dbReference type="NCBI Taxonomy" id="2864039"/>
    <lineage>
        <taxon>Bacteria</taxon>
        <taxon>Bacillati</taxon>
        <taxon>Actinomycetota</taxon>
        <taxon>Actinomycetes</taxon>
        <taxon>Streptosporangiales</taxon>
        <taxon>Thermomonosporaceae</taxon>
        <taxon>Actinomadura</taxon>
    </lineage>
</organism>
<accession>A0ABS7FTC6</accession>
<reference evidence="2 3" key="1">
    <citation type="submission" date="2021-07" db="EMBL/GenBank/DDBJ databases">
        <title>Actinomadura sp. PM05-2 isolated from lichen.</title>
        <authorList>
            <person name="Somphong A."/>
            <person name="Phongsopitanun W."/>
            <person name="Tanasupawat S."/>
            <person name="Peongsungnone V."/>
        </authorList>
    </citation>
    <scope>NUCLEOTIDE SEQUENCE [LARGE SCALE GENOMIC DNA]</scope>
    <source>
        <strain evidence="2 3">PM05-2</strain>
    </source>
</reference>
<dbReference type="EMBL" id="JAIBOA010000008">
    <property type="protein sequence ID" value="MBW8483460.1"/>
    <property type="molecule type" value="Genomic_DNA"/>
</dbReference>
<dbReference type="Proteomes" id="UP000774570">
    <property type="component" value="Unassembled WGS sequence"/>
</dbReference>
<feature type="domain" description="HTH cro/C1-type" evidence="1">
    <location>
        <begin position="21"/>
        <end position="78"/>
    </location>
</feature>
<protein>
    <submittedName>
        <fullName evidence="2">Helix-turn-helix domain-containing protein</fullName>
    </submittedName>
</protein>
<name>A0ABS7FTC6_9ACTN</name>
<dbReference type="CDD" id="cd00093">
    <property type="entry name" value="HTH_XRE"/>
    <property type="match status" value="1"/>
</dbReference>
<proteinExistence type="predicted"/>
<evidence type="ECO:0000313" key="3">
    <source>
        <dbReference type="Proteomes" id="UP000774570"/>
    </source>
</evidence>
<evidence type="ECO:0000259" key="1">
    <source>
        <dbReference type="SMART" id="SM00530"/>
    </source>
</evidence>
<dbReference type="Pfam" id="PF19054">
    <property type="entry name" value="DUF5753"/>
    <property type="match status" value="1"/>
</dbReference>
<dbReference type="InterPro" id="IPR010982">
    <property type="entry name" value="Lambda_DNA-bd_dom_sf"/>
</dbReference>
<dbReference type="SUPFAM" id="SSF47413">
    <property type="entry name" value="lambda repressor-like DNA-binding domains"/>
    <property type="match status" value="1"/>
</dbReference>
<dbReference type="Pfam" id="PF13560">
    <property type="entry name" value="HTH_31"/>
    <property type="match status" value="1"/>
</dbReference>
<dbReference type="RefSeq" id="WP_220166701.1">
    <property type="nucleotide sequence ID" value="NZ_JAIBOA010000008.1"/>
</dbReference>
<sequence length="278" mass="30826">MPRRPRDPGVPQSPAEYFGTELRAYREAAGLGRPQLAAKLGYSAQWIGQVEGGKAGCAPGEEFANDCDTCFGTNGTFHRIWKWNQQVGQLEVLLPGFAEYLRQEEQAVVIHKYEAMAMPGLLQTREYAYEMLKEGRSAEETDELVSTRLRRARILEGEDPCHVVVVFDEGAVRRAVGNRGVMRAQVQHLICLAQRRNVTLHIIPSSKGVHPGLPGSFTTLEFEDGSRSAYVEGYMGGQLIERGDVVRGYALCFDLIRGAALPTDESLVLLQTILEELC</sequence>
<dbReference type="InterPro" id="IPR043917">
    <property type="entry name" value="DUF5753"/>
</dbReference>